<dbReference type="EMBL" id="ABJB010720529">
    <property type="status" value="NOT_ANNOTATED_CDS"/>
    <property type="molecule type" value="Genomic_DNA"/>
</dbReference>
<dbReference type="PaxDb" id="6945-B7PME9"/>
<evidence type="ECO:0000256" key="11">
    <source>
        <dbReference type="ARBA" id="ARBA00023004"/>
    </source>
</evidence>
<dbReference type="VEuPathDB" id="VectorBase:ISCI019198"/>
<dbReference type="InterPro" id="IPR050476">
    <property type="entry name" value="Insect_CytP450_Detox"/>
</dbReference>
<evidence type="ECO:0000256" key="10">
    <source>
        <dbReference type="ARBA" id="ARBA00023002"/>
    </source>
</evidence>
<dbReference type="VEuPathDB" id="VectorBase:ISCP_027461"/>
<dbReference type="EMBL" id="ABJB010065865">
    <property type="status" value="NOT_ANNOTATED_CDS"/>
    <property type="molecule type" value="Genomic_DNA"/>
</dbReference>
<evidence type="ECO:0000256" key="2">
    <source>
        <dbReference type="ARBA" id="ARBA00003690"/>
    </source>
</evidence>
<keyword evidence="10 15" id="KW-0560">Oxidoreductase</keyword>
<sequence length="524" mass="60217">FFFFFACFLGWFLVSFGSLLFLRYAARYRNYWKDQNVIHEEFSLIFAAARRLIFKPFHQMDQDRYRKFGKLFGVYEGAQPVLFVADPELVKRVLVKDFPSLPNRRAISFNDSLLDNMMSIVPVEKWRRIRPAASPAFSTGKLRKMNFLIADCARKTAEHLKVAAEKEGELDIKQRPIPFFLFLLYPHNLFHSLAFPSFLFRALTASPFGFFFQKQTFPRTYTMILFPGVFKLFKLKVFNADIFLYFKNVCLRIIESRKEKKSRQEDFLQLMMDAQDGSIATTVETVQSTEEKLFNLDSEIKTDTSFLGGVKALTEDEAMAQCLLFFIGGQDTTSFVISYTVYLLALHPEIQAKLREEADECFKQHGPDPSLDVVSKLKYLHGVVSESLRMFPPQVRIERSALNDYVLGDTGIKVPKGCVVVVPVYSMHHDPEYFPDPTTFDPNRFVDENIDSIRPYTYLPFGAGPRNCIGMRFALEAVKLSLLHSVHSVEFVPTKNTKVPLEFVRGSAVLSAKHITIGIRKRTA</sequence>
<dbReference type="InterPro" id="IPR001128">
    <property type="entry name" value="Cyt_P450"/>
</dbReference>
<evidence type="ECO:0000313" key="16">
    <source>
        <dbReference type="EMBL" id="EEC07771.1"/>
    </source>
</evidence>
<gene>
    <name evidence="16" type="ORF">IscW_ISCW019198</name>
</gene>
<evidence type="ECO:0000256" key="9">
    <source>
        <dbReference type="ARBA" id="ARBA00022848"/>
    </source>
</evidence>
<dbReference type="GO" id="GO:0004497">
    <property type="term" value="F:monooxygenase activity"/>
    <property type="evidence" value="ECO:0007669"/>
    <property type="project" value="UniProtKB-KW"/>
</dbReference>
<keyword evidence="7 14" id="KW-0479">Metal-binding</keyword>
<accession>B7PME9</accession>
<keyword evidence="18" id="KW-1185">Reference proteome</keyword>
<evidence type="ECO:0000256" key="8">
    <source>
        <dbReference type="ARBA" id="ARBA00022824"/>
    </source>
</evidence>
<evidence type="ECO:0000256" key="12">
    <source>
        <dbReference type="ARBA" id="ARBA00023033"/>
    </source>
</evidence>
<evidence type="ECO:0000256" key="6">
    <source>
        <dbReference type="ARBA" id="ARBA00022617"/>
    </source>
</evidence>
<dbReference type="EMBL" id="ABJB010153390">
    <property type="status" value="NOT_ANNOTATED_CDS"/>
    <property type="molecule type" value="Genomic_DNA"/>
</dbReference>
<organism>
    <name type="scientific">Ixodes scapularis</name>
    <name type="common">Black-legged tick</name>
    <name type="synonym">Deer tick</name>
    <dbReference type="NCBI Taxonomy" id="6945"/>
    <lineage>
        <taxon>Eukaryota</taxon>
        <taxon>Metazoa</taxon>
        <taxon>Ecdysozoa</taxon>
        <taxon>Arthropoda</taxon>
        <taxon>Chelicerata</taxon>
        <taxon>Arachnida</taxon>
        <taxon>Acari</taxon>
        <taxon>Parasitiformes</taxon>
        <taxon>Ixodida</taxon>
        <taxon>Ixodoidea</taxon>
        <taxon>Ixodidae</taxon>
        <taxon>Ixodinae</taxon>
        <taxon>Ixodes</taxon>
    </lineage>
</organism>
<keyword evidence="9" id="KW-0492">Microsome</keyword>
<evidence type="ECO:0000256" key="7">
    <source>
        <dbReference type="ARBA" id="ARBA00022723"/>
    </source>
</evidence>
<dbReference type="OrthoDB" id="2789670at2759"/>
<dbReference type="PRINTS" id="PR00465">
    <property type="entry name" value="EP450IV"/>
</dbReference>
<dbReference type="EMBL" id="ABJB010827177">
    <property type="status" value="NOT_ANNOTATED_CDS"/>
    <property type="molecule type" value="Genomic_DNA"/>
</dbReference>
<evidence type="ECO:0000256" key="15">
    <source>
        <dbReference type="RuleBase" id="RU000461"/>
    </source>
</evidence>
<comment type="function">
    <text evidence="2">May be involved in the metabolism of insect hormones and in the breakdown of synthetic insecticides.</text>
</comment>
<dbReference type="PANTHER" id="PTHR24292">
    <property type="entry name" value="CYTOCHROME P450"/>
    <property type="match status" value="1"/>
</dbReference>
<dbReference type="InterPro" id="IPR036396">
    <property type="entry name" value="Cyt_P450_sf"/>
</dbReference>
<evidence type="ECO:0000256" key="1">
    <source>
        <dbReference type="ARBA" id="ARBA00001971"/>
    </source>
</evidence>
<dbReference type="AlphaFoldDB" id="B7PME9"/>
<proteinExistence type="inferred from homology"/>
<dbReference type="EMBL" id="DS746882">
    <property type="protein sequence ID" value="EEC07771.1"/>
    <property type="molecule type" value="Genomic_DNA"/>
</dbReference>
<evidence type="ECO:0000313" key="17">
    <source>
        <dbReference type="EnsemblMetazoa" id="ISCW019198-PA"/>
    </source>
</evidence>
<dbReference type="EMBL" id="ABJB010383665">
    <property type="status" value="NOT_ANNOTATED_CDS"/>
    <property type="molecule type" value="Genomic_DNA"/>
</dbReference>
<dbReference type="SUPFAM" id="SSF48264">
    <property type="entry name" value="Cytochrome P450"/>
    <property type="match status" value="1"/>
</dbReference>
<evidence type="ECO:0000256" key="4">
    <source>
        <dbReference type="ARBA" id="ARBA00004406"/>
    </source>
</evidence>
<feature type="non-terminal residue" evidence="16">
    <location>
        <position position="1"/>
    </location>
</feature>
<dbReference type="InterPro" id="IPR002403">
    <property type="entry name" value="Cyt_P450_E_grp-IV"/>
</dbReference>
<dbReference type="Pfam" id="PF00067">
    <property type="entry name" value="p450"/>
    <property type="match status" value="1"/>
</dbReference>
<comment type="similarity">
    <text evidence="5 15">Belongs to the cytochrome P450 family.</text>
</comment>
<reference evidence="16 18" key="1">
    <citation type="submission" date="2008-03" db="EMBL/GenBank/DDBJ databases">
        <title>Annotation of Ixodes scapularis.</title>
        <authorList>
            <consortium name="Ixodes scapularis Genome Project Consortium"/>
            <person name="Caler E."/>
            <person name="Hannick L.I."/>
            <person name="Bidwell S."/>
            <person name="Joardar V."/>
            <person name="Thiagarajan M."/>
            <person name="Amedeo P."/>
            <person name="Galinsky K.J."/>
            <person name="Schobel S."/>
            <person name="Inman J."/>
            <person name="Hostetler J."/>
            <person name="Miller J."/>
            <person name="Hammond M."/>
            <person name="Megy K."/>
            <person name="Lawson D."/>
            <person name="Kodira C."/>
            <person name="Sutton G."/>
            <person name="Meyer J."/>
            <person name="Hill C.A."/>
            <person name="Birren B."/>
            <person name="Nene V."/>
            <person name="Collins F."/>
            <person name="Alarcon-Chaidez F."/>
            <person name="Wikel S."/>
            <person name="Strausberg R."/>
        </authorList>
    </citation>
    <scope>NUCLEOTIDE SEQUENCE [LARGE SCALE GENOMIC DNA]</scope>
    <source>
        <strain evidence="18">Wikel</strain>
        <strain evidence="16">Wikel colony</strain>
    </source>
</reference>
<dbReference type="FunCoup" id="B7PME9">
    <property type="interactions" value="73"/>
</dbReference>
<reference evidence="17" key="2">
    <citation type="submission" date="2020-05" db="UniProtKB">
        <authorList>
            <consortium name="EnsemblMetazoa"/>
        </authorList>
    </citation>
    <scope>IDENTIFICATION</scope>
    <source>
        <strain evidence="17">wikel</strain>
    </source>
</reference>
<dbReference type="PANTHER" id="PTHR24292:SF54">
    <property type="entry name" value="CYP9F3-RELATED"/>
    <property type="match status" value="1"/>
</dbReference>
<evidence type="ECO:0000256" key="13">
    <source>
        <dbReference type="ARBA" id="ARBA00023136"/>
    </source>
</evidence>
<evidence type="ECO:0000256" key="5">
    <source>
        <dbReference type="ARBA" id="ARBA00010617"/>
    </source>
</evidence>
<dbReference type="GO" id="GO:0016705">
    <property type="term" value="F:oxidoreductase activity, acting on paired donors, with incorporation or reduction of molecular oxygen"/>
    <property type="evidence" value="ECO:0007669"/>
    <property type="project" value="InterPro"/>
</dbReference>
<name>B7PME9_IXOSC</name>
<dbReference type="EC" id="1.14.13.67" evidence="16"/>
<keyword evidence="6 14" id="KW-0349">Heme</keyword>
<comment type="cofactor">
    <cofactor evidence="1 14">
        <name>heme</name>
        <dbReference type="ChEBI" id="CHEBI:30413"/>
    </cofactor>
</comment>
<evidence type="ECO:0000313" key="18">
    <source>
        <dbReference type="Proteomes" id="UP000001555"/>
    </source>
</evidence>
<dbReference type="Gene3D" id="1.10.630.10">
    <property type="entry name" value="Cytochrome P450"/>
    <property type="match status" value="1"/>
</dbReference>
<dbReference type="GO" id="GO:0005789">
    <property type="term" value="C:endoplasmic reticulum membrane"/>
    <property type="evidence" value="ECO:0007669"/>
    <property type="project" value="UniProtKB-SubCell"/>
</dbReference>
<keyword evidence="12 15" id="KW-0503">Monooxygenase</keyword>
<dbReference type="FunFam" id="1.10.630.10:FF:000182">
    <property type="entry name" value="Cytochrome P450 3A4"/>
    <property type="match status" value="1"/>
</dbReference>
<dbReference type="EnsemblMetazoa" id="ISCW019198-RA">
    <property type="protein sequence ID" value="ISCW019198-PA"/>
    <property type="gene ID" value="ISCW019198"/>
</dbReference>
<dbReference type="GO" id="GO:0020037">
    <property type="term" value="F:heme binding"/>
    <property type="evidence" value="ECO:0007669"/>
    <property type="project" value="InterPro"/>
</dbReference>
<dbReference type="CDD" id="cd11055">
    <property type="entry name" value="CYP3A-like"/>
    <property type="match status" value="1"/>
</dbReference>
<keyword evidence="8" id="KW-0256">Endoplasmic reticulum</keyword>
<keyword evidence="11 14" id="KW-0408">Iron</keyword>
<evidence type="ECO:0000256" key="3">
    <source>
        <dbReference type="ARBA" id="ARBA00004174"/>
    </source>
</evidence>
<keyword evidence="13" id="KW-0472">Membrane</keyword>
<dbReference type="GO" id="GO:0005506">
    <property type="term" value="F:iron ion binding"/>
    <property type="evidence" value="ECO:0007669"/>
    <property type="project" value="InterPro"/>
</dbReference>
<dbReference type="VEuPathDB" id="VectorBase:ISCW019198"/>
<dbReference type="Proteomes" id="UP000001555">
    <property type="component" value="Unassembled WGS sequence"/>
</dbReference>
<evidence type="ECO:0000256" key="14">
    <source>
        <dbReference type="PIRSR" id="PIRSR602403-1"/>
    </source>
</evidence>
<dbReference type="InterPro" id="IPR017972">
    <property type="entry name" value="Cyt_P450_CS"/>
</dbReference>
<protein>
    <submittedName>
        <fullName evidence="16 17">Cytochrome P450, putative</fullName>
        <ecNumber evidence="16">1.14.13.67</ecNumber>
    </submittedName>
</protein>
<dbReference type="HOGENOM" id="CLU_001570_5_2_1"/>
<dbReference type="STRING" id="6945.B7PME9"/>
<feature type="binding site" description="axial binding residue" evidence="14">
    <location>
        <position position="468"/>
    </location>
    <ligand>
        <name>heme</name>
        <dbReference type="ChEBI" id="CHEBI:30413"/>
    </ligand>
    <ligandPart>
        <name>Fe</name>
        <dbReference type="ChEBI" id="CHEBI:18248"/>
    </ligandPart>
</feature>
<comment type="subcellular location">
    <subcellularLocation>
        <location evidence="4">Endoplasmic reticulum membrane</location>
        <topology evidence="4">Peripheral membrane protein</topology>
    </subcellularLocation>
    <subcellularLocation>
        <location evidence="3">Microsome membrane</location>
        <topology evidence="3">Peripheral membrane protein</topology>
    </subcellularLocation>
</comment>
<dbReference type="PRINTS" id="PR00385">
    <property type="entry name" value="P450"/>
</dbReference>
<dbReference type="PROSITE" id="PS00086">
    <property type="entry name" value="CYTOCHROME_P450"/>
    <property type="match status" value="1"/>
</dbReference>
<dbReference type="EMBL" id="ABJB010362240">
    <property type="status" value="NOT_ANNOTATED_CDS"/>
    <property type="molecule type" value="Genomic_DNA"/>
</dbReference>